<keyword evidence="6 8" id="KW-0496">Mitochondrion</keyword>
<evidence type="ECO:0000256" key="3">
    <source>
        <dbReference type="ARBA" id="ARBA00022741"/>
    </source>
</evidence>
<dbReference type="PANTHER" id="PTHR11947">
    <property type="entry name" value="PYRUVATE DEHYDROGENASE KINASE"/>
    <property type="match status" value="1"/>
</dbReference>
<dbReference type="GO" id="GO:0005524">
    <property type="term" value="F:ATP binding"/>
    <property type="evidence" value="ECO:0007669"/>
    <property type="project" value="UniProtKB-UniRule"/>
</dbReference>
<evidence type="ECO:0000259" key="10">
    <source>
        <dbReference type="Pfam" id="PF10436"/>
    </source>
</evidence>
<accession>A0AAV2T8X4</accession>
<comment type="catalytic activity">
    <reaction evidence="7">
        <text>L-seryl-[pyruvate dehydrogenase E1 alpha subunit] + ATP = O-phospho-L-seryl-[pyruvate dehydrogenase E1 alpha subunit] + ADP + H(+)</text>
        <dbReference type="Rhea" id="RHEA:23052"/>
        <dbReference type="Rhea" id="RHEA-COMP:13689"/>
        <dbReference type="Rhea" id="RHEA-COMP:13690"/>
        <dbReference type="ChEBI" id="CHEBI:15378"/>
        <dbReference type="ChEBI" id="CHEBI:29999"/>
        <dbReference type="ChEBI" id="CHEBI:30616"/>
        <dbReference type="ChEBI" id="CHEBI:83421"/>
        <dbReference type="ChEBI" id="CHEBI:456216"/>
        <dbReference type="EC" id="2.7.11.2"/>
    </reaction>
</comment>
<evidence type="ECO:0000256" key="6">
    <source>
        <dbReference type="ARBA" id="ARBA00023128"/>
    </source>
</evidence>
<evidence type="ECO:0000259" key="9">
    <source>
        <dbReference type="Pfam" id="PF02518"/>
    </source>
</evidence>
<dbReference type="InterPro" id="IPR036784">
    <property type="entry name" value="AK/P_DHK_N_sf"/>
</dbReference>
<organism evidence="11 12">
    <name type="scientific">Calicophoron daubneyi</name>
    <name type="common">Rumen fluke</name>
    <name type="synonym">Paramphistomum daubneyi</name>
    <dbReference type="NCBI Taxonomy" id="300641"/>
    <lineage>
        <taxon>Eukaryota</taxon>
        <taxon>Metazoa</taxon>
        <taxon>Spiralia</taxon>
        <taxon>Lophotrochozoa</taxon>
        <taxon>Platyhelminthes</taxon>
        <taxon>Trematoda</taxon>
        <taxon>Digenea</taxon>
        <taxon>Plagiorchiida</taxon>
        <taxon>Pronocephalata</taxon>
        <taxon>Paramphistomoidea</taxon>
        <taxon>Paramphistomidae</taxon>
        <taxon>Calicophoron</taxon>
    </lineage>
</organism>
<feature type="domain" description="Branched-chain alpha-ketoacid dehydrogenase kinase/Pyruvate dehydrogenase kinase N-terminal" evidence="10">
    <location>
        <begin position="27"/>
        <end position="187"/>
    </location>
</feature>
<dbReference type="SUPFAM" id="SSF69012">
    <property type="entry name" value="alpha-ketoacid dehydrogenase kinase, N-terminal domain"/>
    <property type="match status" value="1"/>
</dbReference>
<dbReference type="EMBL" id="CAXLJL010000156">
    <property type="protein sequence ID" value="CAL5133210.1"/>
    <property type="molecule type" value="Genomic_DNA"/>
</dbReference>
<keyword evidence="2 8" id="KW-0808">Transferase</keyword>
<name>A0AAV2T8X4_CALDB</name>
<evidence type="ECO:0000256" key="2">
    <source>
        <dbReference type="ARBA" id="ARBA00022679"/>
    </source>
</evidence>
<evidence type="ECO:0000256" key="7">
    <source>
        <dbReference type="ARBA" id="ARBA00048201"/>
    </source>
</evidence>
<protein>
    <recommendedName>
        <fullName evidence="8">Protein-serine/threonine kinase</fullName>
        <ecNumber evidence="8">2.7.11.-</ecNumber>
    </recommendedName>
</protein>
<dbReference type="EC" id="2.7.11.-" evidence="8"/>
<comment type="subcellular location">
    <subcellularLocation>
        <location evidence="8">Mitochondrion matrix</location>
    </subcellularLocation>
</comment>
<keyword evidence="5 8" id="KW-0067">ATP-binding</keyword>
<reference evidence="11" key="1">
    <citation type="submission" date="2024-06" db="EMBL/GenBank/DDBJ databases">
        <authorList>
            <person name="Liu X."/>
            <person name="Lenzi L."/>
            <person name="Haldenby T S."/>
            <person name="Uol C."/>
        </authorList>
    </citation>
    <scope>NUCLEOTIDE SEQUENCE</scope>
</reference>
<feature type="domain" description="Histidine kinase/HSP90-like ATPase" evidence="9">
    <location>
        <begin position="274"/>
        <end position="415"/>
    </location>
</feature>
<sequence>MKINKLCDFVGRAGRKLDQYSSYKPVPLNLKNLIEFGNNAPASKSFEFLRNELPVRIANIVQELRLLPPNLLRTTALRRVSNMYEETFETLLKYENCDVTRLPAISDFTDDLRGIVDRHSNVVAFMALGIKEAKQDADLSADDEKQLHYFLDRFYINRIGIRMLINQHILLYGPLLHENRSNVGSIDPSCSPLQLAISAYGHARFLCAQVYGQAPGCDMFVYDQMSKNKGLQISATVDPDGIPSSSRHLFPKKPSCAGLHVEGRDFTFCYLPGHLFHVLFELMKNAMRAVTEAKPPSSELPRLKVIVCNAQEDVTIKLSDKGGGMSRRVAEQAFKYTFTTASHLSLPVEHASLKSVVPADLQNEDFDEDPEGVHFSPLAGRGHGLSLSRLYTRYLSGDLQLITVEGHGTSALVYMKRLPEDANEVLPVFNQTSRAFYQDRNRDQDWISGSACNRL</sequence>
<gene>
    <name evidence="11" type="ORF">CDAUBV1_LOCUS6480</name>
</gene>
<evidence type="ECO:0000313" key="11">
    <source>
        <dbReference type="EMBL" id="CAL5133210.1"/>
    </source>
</evidence>
<dbReference type="InterPro" id="IPR036890">
    <property type="entry name" value="HATPase_C_sf"/>
</dbReference>
<dbReference type="Pfam" id="PF02518">
    <property type="entry name" value="HATPase_c"/>
    <property type="match status" value="1"/>
</dbReference>
<dbReference type="InterPro" id="IPR039028">
    <property type="entry name" value="BCKD/PDK"/>
</dbReference>
<evidence type="ECO:0000313" key="12">
    <source>
        <dbReference type="Proteomes" id="UP001497525"/>
    </source>
</evidence>
<keyword evidence="3 8" id="KW-0547">Nucleotide-binding</keyword>
<dbReference type="PANTHER" id="PTHR11947:SF3">
    <property type="entry name" value="[PYRUVATE DEHYDROGENASE (ACETYL-TRANSFERRING)] KINASE, MITOCHONDRIAL"/>
    <property type="match status" value="1"/>
</dbReference>
<dbReference type="AlphaFoldDB" id="A0AAV2T8X4"/>
<keyword evidence="4 8" id="KW-0418">Kinase</keyword>
<dbReference type="Pfam" id="PF10436">
    <property type="entry name" value="BCDHK_Adom3"/>
    <property type="match status" value="1"/>
</dbReference>
<evidence type="ECO:0000256" key="4">
    <source>
        <dbReference type="ARBA" id="ARBA00022777"/>
    </source>
</evidence>
<dbReference type="Proteomes" id="UP001497525">
    <property type="component" value="Unassembled WGS sequence"/>
</dbReference>
<proteinExistence type="inferred from homology"/>
<dbReference type="Gene3D" id="3.30.565.10">
    <property type="entry name" value="Histidine kinase-like ATPase, C-terminal domain"/>
    <property type="match status" value="1"/>
</dbReference>
<dbReference type="GO" id="GO:0004740">
    <property type="term" value="F:pyruvate dehydrogenase (acetyl-transferring) kinase activity"/>
    <property type="evidence" value="ECO:0007669"/>
    <property type="project" value="UniProtKB-EC"/>
</dbReference>
<evidence type="ECO:0000256" key="5">
    <source>
        <dbReference type="ARBA" id="ARBA00022840"/>
    </source>
</evidence>
<evidence type="ECO:0000256" key="8">
    <source>
        <dbReference type="RuleBase" id="RU366032"/>
    </source>
</evidence>
<comment type="similarity">
    <text evidence="1 8">Belongs to the PDK/BCKDK protein kinase family.</text>
</comment>
<dbReference type="GO" id="GO:0010906">
    <property type="term" value="P:regulation of glucose metabolic process"/>
    <property type="evidence" value="ECO:0007669"/>
    <property type="project" value="TreeGrafter"/>
</dbReference>
<comment type="caution">
    <text evidence="11">The sequence shown here is derived from an EMBL/GenBank/DDBJ whole genome shotgun (WGS) entry which is preliminary data.</text>
</comment>
<dbReference type="GO" id="GO:0005759">
    <property type="term" value="C:mitochondrial matrix"/>
    <property type="evidence" value="ECO:0007669"/>
    <property type="project" value="UniProtKB-SubCell"/>
</dbReference>
<dbReference type="InterPro" id="IPR003594">
    <property type="entry name" value="HATPase_dom"/>
</dbReference>
<dbReference type="SUPFAM" id="SSF55874">
    <property type="entry name" value="ATPase domain of HSP90 chaperone/DNA topoisomerase II/histidine kinase"/>
    <property type="match status" value="1"/>
</dbReference>
<evidence type="ECO:0000256" key="1">
    <source>
        <dbReference type="ARBA" id="ARBA00006155"/>
    </source>
</evidence>
<dbReference type="Gene3D" id="1.20.140.20">
    <property type="entry name" value="Alpha-ketoacid/pyruvate dehydrogenase kinase, N-terminal domain"/>
    <property type="match status" value="1"/>
</dbReference>
<dbReference type="InterPro" id="IPR018955">
    <property type="entry name" value="BCDHK/PDK_N"/>
</dbReference>